<evidence type="ECO:0000313" key="1">
    <source>
        <dbReference type="EMBL" id="PQJ68725.1"/>
    </source>
</evidence>
<sequence>MHRYKDLKFWQLSRAFCTDIYIITKTFPTDEKFGLISQLRRAVVSIPSNIDEGAARSSNKDFKRFLRISLGSCYEIETQLLISFDLSFIDKKELENLKFQ</sequence>
<comment type="caution">
    <text evidence="1">The sequence shown here is derived from an EMBL/GenBank/DDBJ whole genome shotgun (WGS) entry which is preliminary data.</text>
</comment>
<dbReference type="PANTHER" id="PTHR38471">
    <property type="entry name" value="FOUR HELIX BUNDLE PROTEIN"/>
    <property type="match status" value="1"/>
</dbReference>
<protein>
    <submittedName>
        <fullName evidence="1">Four helix bundle protein</fullName>
    </submittedName>
</protein>
<organism evidence="1 2">
    <name type="scientific">Polaribacter butkevichii</name>
    <dbReference type="NCBI Taxonomy" id="218490"/>
    <lineage>
        <taxon>Bacteria</taxon>
        <taxon>Pseudomonadati</taxon>
        <taxon>Bacteroidota</taxon>
        <taxon>Flavobacteriia</taxon>
        <taxon>Flavobacteriales</taxon>
        <taxon>Flavobacteriaceae</taxon>
    </lineage>
</organism>
<dbReference type="EMBL" id="MSCK01000002">
    <property type="protein sequence ID" value="PQJ68725.1"/>
    <property type="molecule type" value="Genomic_DNA"/>
</dbReference>
<name>A0A2P6C733_9FLAO</name>
<dbReference type="NCBIfam" id="TIGR02436">
    <property type="entry name" value="four helix bundle protein"/>
    <property type="match status" value="1"/>
</dbReference>
<dbReference type="CDD" id="cd16377">
    <property type="entry name" value="23S_rRNA_IVP_like"/>
    <property type="match status" value="1"/>
</dbReference>
<dbReference type="InterPro" id="IPR012657">
    <property type="entry name" value="23S_rRNA-intervening_sequence"/>
</dbReference>
<dbReference type="OrthoDB" id="9811959at2"/>
<dbReference type="RefSeq" id="WP_105049664.1">
    <property type="nucleotide sequence ID" value="NZ_CP150661.1"/>
</dbReference>
<dbReference type="PANTHER" id="PTHR38471:SF2">
    <property type="entry name" value="FOUR HELIX BUNDLE PROTEIN"/>
    <property type="match status" value="1"/>
</dbReference>
<dbReference type="Pfam" id="PF05635">
    <property type="entry name" value="23S_rRNA_IVP"/>
    <property type="match status" value="1"/>
</dbReference>
<proteinExistence type="predicted"/>
<accession>A0A2P6C733</accession>
<dbReference type="Proteomes" id="UP000247345">
    <property type="component" value="Unassembled WGS sequence"/>
</dbReference>
<dbReference type="Gene3D" id="1.20.1440.60">
    <property type="entry name" value="23S rRNA-intervening sequence"/>
    <property type="match status" value="1"/>
</dbReference>
<dbReference type="SUPFAM" id="SSF158446">
    <property type="entry name" value="IVS-encoded protein-like"/>
    <property type="match status" value="1"/>
</dbReference>
<gene>
    <name evidence="1" type="ORF">BTO14_11775</name>
</gene>
<dbReference type="AlphaFoldDB" id="A0A2P6C733"/>
<keyword evidence="2" id="KW-1185">Reference proteome</keyword>
<reference evidence="1 2" key="1">
    <citation type="submission" date="2016-12" db="EMBL/GenBank/DDBJ databases">
        <title>Trade-off between light-utilization and light-protection in marine flavobacteria.</title>
        <authorList>
            <person name="Kumagai Y."/>
            <person name="Yoshizawa S."/>
            <person name="Kogure K."/>
            <person name="Iwasaki W."/>
        </authorList>
    </citation>
    <scope>NUCLEOTIDE SEQUENCE [LARGE SCALE GENOMIC DNA]</scope>
    <source>
        <strain evidence="1 2">KCTC 12100</strain>
    </source>
</reference>
<dbReference type="InterPro" id="IPR036583">
    <property type="entry name" value="23S_rRNA_IVS_sf"/>
</dbReference>
<evidence type="ECO:0000313" key="2">
    <source>
        <dbReference type="Proteomes" id="UP000247345"/>
    </source>
</evidence>